<dbReference type="EMBL" id="JAUHHV010000010">
    <property type="protein sequence ID" value="KAK1410623.1"/>
    <property type="molecule type" value="Genomic_DNA"/>
</dbReference>
<organism evidence="2 3">
    <name type="scientific">Tagetes erecta</name>
    <name type="common">African marigold</name>
    <dbReference type="NCBI Taxonomy" id="13708"/>
    <lineage>
        <taxon>Eukaryota</taxon>
        <taxon>Viridiplantae</taxon>
        <taxon>Streptophyta</taxon>
        <taxon>Embryophyta</taxon>
        <taxon>Tracheophyta</taxon>
        <taxon>Spermatophyta</taxon>
        <taxon>Magnoliopsida</taxon>
        <taxon>eudicotyledons</taxon>
        <taxon>Gunneridae</taxon>
        <taxon>Pentapetalae</taxon>
        <taxon>asterids</taxon>
        <taxon>campanulids</taxon>
        <taxon>Asterales</taxon>
        <taxon>Asteraceae</taxon>
        <taxon>Asteroideae</taxon>
        <taxon>Heliantheae alliance</taxon>
        <taxon>Tageteae</taxon>
        <taxon>Tagetes</taxon>
    </lineage>
</organism>
<name>A0AAD8JVH4_TARER</name>
<comment type="caution">
    <text evidence="2">The sequence shown here is derived from an EMBL/GenBank/DDBJ whole genome shotgun (WGS) entry which is preliminary data.</text>
</comment>
<keyword evidence="1" id="KW-0808">Transferase</keyword>
<evidence type="ECO:0000256" key="1">
    <source>
        <dbReference type="ARBA" id="ARBA00022679"/>
    </source>
</evidence>
<dbReference type="PANTHER" id="PTHR48049">
    <property type="entry name" value="GLYCOSYLTRANSFERASE"/>
    <property type="match status" value="1"/>
</dbReference>
<gene>
    <name evidence="2" type="ORF">QVD17_37160</name>
</gene>
<dbReference type="InterPro" id="IPR002213">
    <property type="entry name" value="UDP_glucos_trans"/>
</dbReference>
<reference evidence="2" key="1">
    <citation type="journal article" date="2023" name="bioRxiv">
        <title>Improved chromosome-level genome assembly for marigold (Tagetes erecta).</title>
        <authorList>
            <person name="Jiang F."/>
            <person name="Yuan L."/>
            <person name="Wang S."/>
            <person name="Wang H."/>
            <person name="Xu D."/>
            <person name="Wang A."/>
            <person name="Fan W."/>
        </authorList>
    </citation>
    <scope>NUCLEOTIDE SEQUENCE</scope>
    <source>
        <strain evidence="2">WSJ</strain>
        <tissue evidence="2">Leaf</tissue>
    </source>
</reference>
<dbReference type="Proteomes" id="UP001229421">
    <property type="component" value="Unassembled WGS sequence"/>
</dbReference>
<dbReference type="SUPFAM" id="SSF53756">
    <property type="entry name" value="UDP-Glycosyltransferase/glycogen phosphorylase"/>
    <property type="match status" value="1"/>
</dbReference>
<dbReference type="InterPro" id="IPR050481">
    <property type="entry name" value="UDP-glycosyltransf_plant"/>
</dbReference>
<sequence>MFGHPLVMLPFLVDQGLNARVLVDKQVGIEVPRNEEDGSFTKESVARSLRSVVVDEEGKMYKANAMELSQIFGDTKLAKQYINHFVDYLEKKVGYA</sequence>
<dbReference type="GO" id="GO:0035251">
    <property type="term" value="F:UDP-glucosyltransferase activity"/>
    <property type="evidence" value="ECO:0007669"/>
    <property type="project" value="InterPro"/>
</dbReference>
<protein>
    <submittedName>
        <fullName evidence="2">Uncharacterized protein</fullName>
    </submittedName>
</protein>
<evidence type="ECO:0000313" key="3">
    <source>
        <dbReference type="Proteomes" id="UP001229421"/>
    </source>
</evidence>
<evidence type="ECO:0000313" key="2">
    <source>
        <dbReference type="EMBL" id="KAK1410623.1"/>
    </source>
</evidence>
<accession>A0AAD8JVH4</accession>
<dbReference type="AlphaFoldDB" id="A0AAD8JVH4"/>
<keyword evidence="3" id="KW-1185">Reference proteome</keyword>
<proteinExistence type="predicted"/>
<dbReference type="Pfam" id="PF00201">
    <property type="entry name" value="UDPGT"/>
    <property type="match status" value="1"/>
</dbReference>
<dbReference type="PANTHER" id="PTHR48049:SF60">
    <property type="entry name" value="UDP-GLYCOSYLTRANSFERASE 91B1"/>
    <property type="match status" value="1"/>
</dbReference>
<dbReference type="Gene3D" id="3.40.50.2000">
    <property type="entry name" value="Glycogen Phosphorylase B"/>
    <property type="match status" value="1"/>
</dbReference>